<name>A0A8H5FB30_9AGAR</name>
<evidence type="ECO:0000313" key="5">
    <source>
        <dbReference type="Proteomes" id="UP000559256"/>
    </source>
</evidence>
<dbReference type="AlphaFoldDB" id="A0A8H5FB30"/>
<dbReference type="InterPro" id="IPR013762">
    <property type="entry name" value="Integrase-like_cat_sf"/>
</dbReference>
<dbReference type="Proteomes" id="UP000559256">
    <property type="component" value="Unassembled WGS sequence"/>
</dbReference>
<dbReference type="SUPFAM" id="SSF56349">
    <property type="entry name" value="DNA breaking-rejoining enzymes"/>
    <property type="match status" value="1"/>
</dbReference>
<evidence type="ECO:0000256" key="3">
    <source>
        <dbReference type="SAM" id="MobiDB-lite"/>
    </source>
</evidence>
<dbReference type="PANTHER" id="PTHR34605">
    <property type="entry name" value="PHAGE_INTEGRASE DOMAIN-CONTAINING PROTEIN"/>
    <property type="match status" value="1"/>
</dbReference>
<dbReference type="InterPro" id="IPR010998">
    <property type="entry name" value="Integrase_recombinase_N"/>
</dbReference>
<dbReference type="GO" id="GO:0006310">
    <property type="term" value="P:DNA recombination"/>
    <property type="evidence" value="ECO:0007669"/>
    <property type="project" value="UniProtKB-KW"/>
</dbReference>
<evidence type="ECO:0000256" key="1">
    <source>
        <dbReference type="ARBA" id="ARBA00023125"/>
    </source>
</evidence>
<proteinExistence type="predicted"/>
<dbReference type="Gene3D" id="1.10.150.130">
    <property type="match status" value="1"/>
</dbReference>
<dbReference type="EMBL" id="JAACJM010000333">
    <property type="protein sequence ID" value="KAF5330102.1"/>
    <property type="molecule type" value="Genomic_DNA"/>
</dbReference>
<feature type="region of interest" description="Disordered" evidence="3">
    <location>
        <begin position="1"/>
        <end position="23"/>
    </location>
</feature>
<dbReference type="InterPro" id="IPR011010">
    <property type="entry name" value="DNA_brk_join_enz"/>
</dbReference>
<comment type="caution">
    <text evidence="4">The sequence shown here is derived from an EMBL/GenBank/DDBJ whole genome shotgun (WGS) entry which is preliminary data.</text>
</comment>
<dbReference type="InterPro" id="IPR052925">
    <property type="entry name" value="Phage_Integrase-like_Recomb"/>
</dbReference>
<keyword evidence="1" id="KW-0238">DNA-binding</keyword>
<keyword evidence="2" id="KW-0233">DNA recombination</keyword>
<dbReference type="GO" id="GO:0003677">
    <property type="term" value="F:DNA binding"/>
    <property type="evidence" value="ECO:0007669"/>
    <property type="project" value="UniProtKB-KW"/>
</dbReference>
<reference evidence="4 5" key="1">
    <citation type="journal article" date="2020" name="ISME J.">
        <title>Uncovering the hidden diversity of litter-decomposition mechanisms in mushroom-forming fungi.</title>
        <authorList>
            <person name="Floudas D."/>
            <person name="Bentzer J."/>
            <person name="Ahren D."/>
            <person name="Johansson T."/>
            <person name="Persson P."/>
            <person name="Tunlid A."/>
        </authorList>
    </citation>
    <scope>NUCLEOTIDE SEQUENCE [LARGE SCALE GENOMIC DNA]</scope>
    <source>
        <strain evidence="4 5">CBS 291.85</strain>
    </source>
</reference>
<sequence length="374" mass="41571">MPCSSSITLKRPKARPSKQLTSLPPHFADKPHFNTLRNPTLSNTAAAAIAGAVKPETLHHPQLAVTEFTIWANDMGLHPNKALPAPEAVFCEFTASFLGCLAGGTVKVKVSALKTWHTTLGFKWNGADLLRCTLTGINRQSPPSSRCPERPPVTCDMMCTCHIAWATSSRCDLKCTSAAAKCSLLAQLRLGEIFPRHSNPCLFDLSKHPRVQDVVELPPPTPDSKHSPLSMFLPSTKTSVSRGDHTHIHDYHGSLNATKAIHLHVCSNDLSPTDPLMSFHDDSSKLKCITKSYFLSLCNNVWRKEGYPCFTGHLFCIGGTTLLLQDSVDPEYVKMCGRWKSSAFAWYWRDLHTCTTVHIDRVYARRRLQQRLNT</sequence>
<dbReference type="OrthoDB" id="3254696at2759"/>
<protein>
    <submittedName>
        <fullName evidence="4">Uncharacterized protein</fullName>
    </submittedName>
</protein>
<evidence type="ECO:0000256" key="2">
    <source>
        <dbReference type="ARBA" id="ARBA00023172"/>
    </source>
</evidence>
<keyword evidence="5" id="KW-1185">Reference proteome</keyword>
<dbReference type="Gene3D" id="1.10.443.10">
    <property type="entry name" value="Intergrase catalytic core"/>
    <property type="match status" value="1"/>
</dbReference>
<accession>A0A8H5FB30</accession>
<dbReference type="GO" id="GO:0015074">
    <property type="term" value="P:DNA integration"/>
    <property type="evidence" value="ECO:0007669"/>
    <property type="project" value="InterPro"/>
</dbReference>
<dbReference type="PANTHER" id="PTHR34605:SF3">
    <property type="entry name" value="P CELL-TYPE AGGLUTINATION PROTEIN MAP4-LIKE-RELATED"/>
    <property type="match status" value="1"/>
</dbReference>
<gene>
    <name evidence="4" type="ORF">D9758_018271</name>
</gene>
<evidence type="ECO:0000313" key="4">
    <source>
        <dbReference type="EMBL" id="KAF5330102.1"/>
    </source>
</evidence>
<organism evidence="4 5">
    <name type="scientific">Tetrapyrgos nigripes</name>
    <dbReference type="NCBI Taxonomy" id="182062"/>
    <lineage>
        <taxon>Eukaryota</taxon>
        <taxon>Fungi</taxon>
        <taxon>Dikarya</taxon>
        <taxon>Basidiomycota</taxon>
        <taxon>Agaricomycotina</taxon>
        <taxon>Agaricomycetes</taxon>
        <taxon>Agaricomycetidae</taxon>
        <taxon>Agaricales</taxon>
        <taxon>Marasmiineae</taxon>
        <taxon>Marasmiaceae</taxon>
        <taxon>Tetrapyrgos</taxon>
    </lineage>
</organism>